<dbReference type="Proteomes" id="UP000886998">
    <property type="component" value="Unassembled WGS sequence"/>
</dbReference>
<dbReference type="PANTHER" id="PTHR47326">
    <property type="entry name" value="TRANSPOSABLE ELEMENT TC3 TRANSPOSASE-LIKE PROTEIN"/>
    <property type="match status" value="1"/>
</dbReference>
<dbReference type="PANTHER" id="PTHR47326:SF1">
    <property type="entry name" value="HTH PSQ-TYPE DOMAIN-CONTAINING PROTEIN"/>
    <property type="match status" value="1"/>
</dbReference>
<dbReference type="OrthoDB" id="6435261at2759"/>
<sequence>MAPTKEFCAFCGLGPPRFHNDVRRYLNEHLPQRELVEMIKQRWATNLLEPALRMTCDFFLWGYIKDKVFVPPLLRDLVELRGRIRNEFAVVTRDMLVRVWTETEYRLDICPVMKGTHFESL</sequence>
<reference evidence="1" key="1">
    <citation type="submission" date="2020-08" db="EMBL/GenBank/DDBJ databases">
        <title>Multicomponent nature underlies the extraordinary mechanical properties of spider dragline silk.</title>
        <authorList>
            <person name="Kono N."/>
            <person name="Nakamura H."/>
            <person name="Mori M."/>
            <person name="Yoshida Y."/>
            <person name="Ohtoshi R."/>
            <person name="Malay A.D."/>
            <person name="Moran D.A.P."/>
            <person name="Tomita M."/>
            <person name="Numata K."/>
            <person name="Arakawa K."/>
        </authorList>
    </citation>
    <scope>NUCLEOTIDE SEQUENCE</scope>
</reference>
<accession>A0A8X6WQC6</accession>
<dbReference type="EMBL" id="BMAV01000527">
    <property type="protein sequence ID" value="GFY37856.1"/>
    <property type="molecule type" value="Genomic_DNA"/>
</dbReference>
<dbReference type="Gene3D" id="3.30.420.10">
    <property type="entry name" value="Ribonuclease H-like superfamily/Ribonuclease H"/>
    <property type="match status" value="1"/>
</dbReference>
<dbReference type="GO" id="GO:0003676">
    <property type="term" value="F:nucleic acid binding"/>
    <property type="evidence" value="ECO:0007669"/>
    <property type="project" value="InterPro"/>
</dbReference>
<dbReference type="AlphaFoldDB" id="A0A8X6WQC6"/>
<proteinExistence type="predicted"/>
<evidence type="ECO:0000313" key="1">
    <source>
        <dbReference type="EMBL" id="GFY37856.1"/>
    </source>
</evidence>
<organism evidence="1 2">
    <name type="scientific">Trichonephila inaurata madagascariensis</name>
    <dbReference type="NCBI Taxonomy" id="2747483"/>
    <lineage>
        <taxon>Eukaryota</taxon>
        <taxon>Metazoa</taxon>
        <taxon>Ecdysozoa</taxon>
        <taxon>Arthropoda</taxon>
        <taxon>Chelicerata</taxon>
        <taxon>Arachnida</taxon>
        <taxon>Araneae</taxon>
        <taxon>Araneomorphae</taxon>
        <taxon>Entelegynae</taxon>
        <taxon>Araneoidea</taxon>
        <taxon>Nephilidae</taxon>
        <taxon>Trichonephila</taxon>
        <taxon>Trichonephila inaurata</taxon>
    </lineage>
</organism>
<gene>
    <name evidence="1" type="primary">C0J52_26690</name>
    <name evidence="1" type="ORF">TNIN_426371</name>
</gene>
<keyword evidence="2" id="KW-1185">Reference proteome</keyword>
<comment type="caution">
    <text evidence="1">The sequence shown here is derived from an EMBL/GenBank/DDBJ whole genome shotgun (WGS) entry which is preliminary data.</text>
</comment>
<dbReference type="InterPro" id="IPR036397">
    <property type="entry name" value="RNaseH_sf"/>
</dbReference>
<protein>
    <submittedName>
        <fullName evidence="1">Uncharacterized protein</fullName>
    </submittedName>
</protein>
<name>A0A8X6WQC6_9ARAC</name>
<evidence type="ECO:0000313" key="2">
    <source>
        <dbReference type="Proteomes" id="UP000886998"/>
    </source>
</evidence>